<dbReference type="EMBL" id="EQ985486">
    <property type="protein sequence ID" value="EEF23594.1"/>
    <property type="molecule type" value="Genomic_DNA"/>
</dbReference>
<name>B9TKL9_RICCO</name>
<dbReference type="AlphaFoldDB" id="B9TKL9"/>
<evidence type="ECO:0000313" key="2">
    <source>
        <dbReference type="Proteomes" id="UP000008311"/>
    </source>
</evidence>
<dbReference type="Proteomes" id="UP000008311">
    <property type="component" value="Unassembled WGS sequence"/>
</dbReference>
<protein>
    <submittedName>
        <fullName evidence="1">Uncharacterized protein</fullName>
    </submittedName>
</protein>
<accession>B9TKL9</accession>
<gene>
    <name evidence="1" type="ORF">RCOM_1864830</name>
</gene>
<proteinExistence type="predicted"/>
<reference evidence="2" key="1">
    <citation type="journal article" date="2010" name="Nat. Biotechnol.">
        <title>Draft genome sequence of the oilseed species Ricinus communis.</title>
        <authorList>
            <person name="Chan A.P."/>
            <person name="Crabtree J."/>
            <person name="Zhao Q."/>
            <person name="Lorenzi H."/>
            <person name="Orvis J."/>
            <person name="Puiu D."/>
            <person name="Melake-Berhan A."/>
            <person name="Jones K.M."/>
            <person name="Redman J."/>
            <person name="Chen G."/>
            <person name="Cahoon E.B."/>
            <person name="Gedil M."/>
            <person name="Stanke M."/>
            <person name="Haas B.J."/>
            <person name="Wortman J.R."/>
            <person name="Fraser-Liggett C.M."/>
            <person name="Ravel J."/>
            <person name="Rabinowicz P.D."/>
        </authorList>
    </citation>
    <scope>NUCLEOTIDE SEQUENCE [LARGE SCALE GENOMIC DNA]</scope>
    <source>
        <strain evidence="2">cv. Hale</strain>
    </source>
</reference>
<sequence>MHARCAFRIDDRGIGGRAERRRRTWDKTDLLHRCLELIDLVVERRCVDTCAVVPEHGFQTHFGRRDLLFVIRRERLDFAYADTTAAIGCAVARIHRGAVQQLIRNRQCRVDTLGLRIGLDWVCQCDAALQRTIDIFVVLAVAQTQRDLEA</sequence>
<evidence type="ECO:0000313" key="1">
    <source>
        <dbReference type="EMBL" id="EEF23594.1"/>
    </source>
</evidence>
<feature type="non-terminal residue" evidence="1">
    <location>
        <position position="150"/>
    </location>
</feature>
<dbReference type="InParanoid" id="B9TKL9"/>
<organism evidence="1 2">
    <name type="scientific">Ricinus communis</name>
    <name type="common">Castor bean</name>
    <dbReference type="NCBI Taxonomy" id="3988"/>
    <lineage>
        <taxon>Eukaryota</taxon>
        <taxon>Viridiplantae</taxon>
        <taxon>Streptophyta</taxon>
        <taxon>Embryophyta</taxon>
        <taxon>Tracheophyta</taxon>
        <taxon>Spermatophyta</taxon>
        <taxon>Magnoliopsida</taxon>
        <taxon>eudicotyledons</taxon>
        <taxon>Gunneridae</taxon>
        <taxon>Pentapetalae</taxon>
        <taxon>rosids</taxon>
        <taxon>fabids</taxon>
        <taxon>Malpighiales</taxon>
        <taxon>Euphorbiaceae</taxon>
        <taxon>Acalyphoideae</taxon>
        <taxon>Acalypheae</taxon>
        <taxon>Ricinus</taxon>
    </lineage>
</organism>
<keyword evidence="2" id="KW-1185">Reference proteome</keyword>